<dbReference type="STRING" id="655355.SAMN05216283_105134"/>
<keyword evidence="4" id="KW-0444">Lipid biosynthesis</keyword>
<evidence type="ECO:0000313" key="11">
    <source>
        <dbReference type="EMBL" id="SFF37492.1"/>
    </source>
</evidence>
<dbReference type="GO" id="GO:0016020">
    <property type="term" value="C:membrane"/>
    <property type="evidence" value="ECO:0007669"/>
    <property type="project" value="GOC"/>
</dbReference>
<sequence length="414" mass="47378">MYLFYEWYTYGFPDFWSYFCGSVLRKELRDSVLICETMKYYFIAGEASGDLHASNLIEALKKQDAEADVRGFGGELMEAAGMSLVKHYREMAFMGFIPVLLNLRTIKRNFKTCEADLLSFKPDVLVLVDYPGFNLRMAEFAQKHGIRVYYYISPKIWAWKKHRIKQIKAHVDEMFTILPFETDFYKELGYSVNYVGNPVLDAVVKRPAKPDFDTFIAENNLPSKPIVALLPGSRLQEINSLLPRMLEAASAFSEDYQLVITAAPNVELSVYEKLTDGYAVRLVENQTYEVLQQAKVAVLASGTVSLEAGILRCPQIVCYRMAGGAFFFWIGQNVLNISWVSLVNLILKKEAVRELLQHRCSVTNIRQELGRLLNESTYRKRQLNDYEELHRQLGEAGASERAAAMIIEKLNEKK</sequence>
<evidence type="ECO:0000313" key="12">
    <source>
        <dbReference type="Proteomes" id="UP000198964"/>
    </source>
</evidence>
<comment type="catalytic activity">
    <reaction evidence="9">
        <text>a lipid X + a UDP-2-N,3-O-bis[(3R)-3-hydroxyacyl]-alpha-D-glucosamine = a lipid A disaccharide + UDP + H(+)</text>
        <dbReference type="Rhea" id="RHEA:67828"/>
        <dbReference type="ChEBI" id="CHEBI:15378"/>
        <dbReference type="ChEBI" id="CHEBI:58223"/>
        <dbReference type="ChEBI" id="CHEBI:137748"/>
        <dbReference type="ChEBI" id="CHEBI:176338"/>
        <dbReference type="ChEBI" id="CHEBI:176343"/>
        <dbReference type="EC" id="2.4.1.182"/>
    </reaction>
</comment>
<dbReference type="NCBIfam" id="TIGR00215">
    <property type="entry name" value="lpxB"/>
    <property type="match status" value="1"/>
</dbReference>
<evidence type="ECO:0000256" key="4">
    <source>
        <dbReference type="ARBA" id="ARBA00022516"/>
    </source>
</evidence>
<protein>
    <recommendedName>
        <fullName evidence="3 10">Lipid-A-disaccharide synthase</fullName>
        <ecNumber evidence="2 10">2.4.1.182</ecNumber>
    </recommendedName>
</protein>
<evidence type="ECO:0000256" key="10">
    <source>
        <dbReference type="NCBIfam" id="TIGR00215"/>
    </source>
</evidence>
<accession>A0A1I2I5C9</accession>
<evidence type="ECO:0000256" key="7">
    <source>
        <dbReference type="ARBA" id="ARBA00022679"/>
    </source>
</evidence>
<dbReference type="GO" id="GO:0008915">
    <property type="term" value="F:lipid-A-disaccharide synthase activity"/>
    <property type="evidence" value="ECO:0007669"/>
    <property type="project" value="UniProtKB-UniRule"/>
</dbReference>
<dbReference type="Pfam" id="PF02684">
    <property type="entry name" value="LpxB"/>
    <property type="match status" value="1"/>
</dbReference>
<dbReference type="GO" id="GO:0009245">
    <property type="term" value="P:lipid A biosynthetic process"/>
    <property type="evidence" value="ECO:0007669"/>
    <property type="project" value="UniProtKB-UniRule"/>
</dbReference>
<dbReference type="GO" id="GO:0005543">
    <property type="term" value="F:phospholipid binding"/>
    <property type="evidence" value="ECO:0007669"/>
    <property type="project" value="TreeGrafter"/>
</dbReference>
<dbReference type="EMBL" id="FONW01000005">
    <property type="protein sequence ID" value="SFF37492.1"/>
    <property type="molecule type" value="Genomic_DNA"/>
</dbReference>
<gene>
    <name evidence="11" type="ORF">SAMN05216283_105134</name>
</gene>
<evidence type="ECO:0000256" key="3">
    <source>
        <dbReference type="ARBA" id="ARBA00020902"/>
    </source>
</evidence>
<organism evidence="11 12">
    <name type="scientific">Sunxiuqinia elliptica</name>
    <dbReference type="NCBI Taxonomy" id="655355"/>
    <lineage>
        <taxon>Bacteria</taxon>
        <taxon>Pseudomonadati</taxon>
        <taxon>Bacteroidota</taxon>
        <taxon>Bacteroidia</taxon>
        <taxon>Marinilabiliales</taxon>
        <taxon>Prolixibacteraceae</taxon>
        <taxon>Sunxiuqinia</taxon>
    </lineage>
</organism>
<comment type="function">
    <text evidence="1">Condensation of UDP-2,3-diacylglucosamine and 2,3-diacylglucosamine-1-phosphate to form lipid A disaccharide, a precursor of lipid A, a phosphorylated glycolipid that anchors the lipopolysaccharide to the outer membrane of the cell.</text>
</comment>
<dbReference type="AlphaFoldDB" id="A0A1I2I5C9"/>
<evidence type="ECO:0000256" key="8">
    <source>
        <dbReference type="ARBA" id="ARBA00023098"/>
    </source>
</evidence>
<keyword evidence="7" id="KW-0808">Transferase</keyword>
<evidence type="ECO:0000256" key="6">
    <source>
        <dbReference type="ARBA" id="ARBA00022676"/>
    </source>
</evidence>
<name>A0A1I2I5C9_9BACT</name>
<keyword evidence="12" id="KW-1185">Reference proteome</keyword>
<dbReference type="SUPFAM" id="SSF53756">
    <property type="entry name" value="UDP-Glycosyltransferase/glycogen phosphorylase"/>
    <property type="match status" value="1"/>
</dbReference>
<evidence type="ECO:0000256" key="5">
    <source>
        <dbReference type="ARBA" id="ARBA00022556"/>
    </source>
</evidence>
<keyword evidence="8" id="KW-0443">Lipid metabolism</keyword>
<dbReference type="PANTHER" id="PTHR30372">
    <property type="entry name" value="LIPID-A-DISACCHARIDE SYNTHASE"/>
    <property type="match status" value="1"/>
</dbReference>
<evidence type="ECO:0000256" key="2">
    <source>
        <dbReference type="ARBA" id="ARBA00012687"/>
    </source>
</evidence>
<evidence type="ECO:0000256" key="1">
    <source>
        <dbReference type="ARBA" id="ARBA00002056"/>
    </source>
</evidence>
<keyword evidence="5" id="KW-0441">Lipid A biosynthesis</keyword>
<evidence type="ECO:0000256" key="9">
    <source>
        <dbReference type="ARBA" id="ARBA00048975"/>
    </source>
</evidence>
<dbReference type="PANTHER" id="PTHR30372:SF4">
    <property type="entry name" value="LIPID-A-DISACCHARIDE SYNTHASE, MITOCHONDRIAL-RELATED"/>
    <property type="match status" value="1"/>
</dbReference>
<dbReference type="InterPro" id="IPR003835">
    <property type="entry name" value="Glyco_trans_19"/>
</dbReference>
<dbReference type="Proteomes" id="UP000198964">
    <property type="component" value="Unassembled WGS sequence"/>
</dbReference>
<reference evidence="11 12" key="1">
    <citation type="submission" date="2016-10" db="EMBL/GenBank/DDBJ databases">
        <authorList>
            <person name="de Groot N.N."/>
        </authorList>
    </citation>
    <scope>NUCLEOTIDE SEQUENCE [LARGE SCALE GENOMIC DNA]</scope>
    <source>
        <strain evidence="11 12">CGMCC 1.9156</strain>
    </source>
</reference>
<keyword evidence="6" id="KW-0328">Glycosyltransferase</keyword>
<proteinExistence type="predicted"/>
<dbReference type="EC" id="2.4.1.182" evidence="2 10"/>